<gene>
    <name evidence="3" type="ORF">EV659_107165</name>
</gene>
<dbReference type="Proteomes" id="UP000295399">
    <property type="component" value="Unassembled WGS sequence"/>
</dbReference>
<accession>A0A4R2PE96</accession>
<reference evidence="3 4" key="1">
    <citation type="submission" date="2019-03" db="EMBL/GenBank/DDBJ databases">
        <title>Genomic Encyclopedia of Type Strains, Phase IV (KMG-IV): sequencing the most valuable type-strain genomes for metagenomic binning, comparative biology and taxonomic classification.</title>
        <authorList>
            <person name="Goeker M."/>
        </authorList>
    </citation>
    <scope>NUCLEOTIDE SEQUENCE [LARGE SCALE GENOMIC DNA]</scope>
    <source>
        <strain evidence="3 4">DSM 2132</strain>
    </source>
</reference>
<dbReference type="PANTHER" id="PTHR46118">
    <property type="entry name" value="PROTEIN ABHD11"/>
    <property type="match status" value="1"/>
</dbReference>
<dbReference type="FunCoup" id="A0A4R2PE96">
    <property type="interactions" value="409"/>
</dbReference>
<dbReference type="Pfam" id="PF12697">
    <property type="entry name" value="Abhydrolase_6"/>
    <property type="match status" value="1"/>
</dbReference>
<evidence type="ECO:0000313" key="3">
    <source>
        <dbReference type="EMBL" id="TCP33552.1"/>
    </source>
</evidence>
<comment type="caution">
    <text evidence="3">The sequence shown here is derived from an EMBL/GenBank/DDBJ whole genome shotgun (WGS) entry which is preliminary data.</text>
</comment>
<dbReference type="EMBL" id="SLXO01000007">
    <property type="protein sequence ID" value="TCP33552.1"/>
    <property type="molecule type" value="Genomic_DNA"/>
</dbReference>
<evidence type="ECO:0000259" key="2">
    <source>
        <dbReference type="Pfam" id="PF12697"/>
    </source>
</evidence>
<dbReference type="InterPro" id="IPR000073">
    <property type="entry name" value="AB_hydrolase_1"/>
</dbReference>
<name>A0A4R2PE96_RHOSA</name>
<feature type="domain" description="AB hydrolase-1" evidence="2">
    <location>
        <begin position="22"/>
        <end position="273"/>
    </location>
</feature>
<dbReference type="InterPro" id="IPR029058">
    <property type="entry name" value="AB_hydrolase_fold"/>
</dbReference>
<protein>
    <submittedName>
        <fullName evidence="3">Pimeloyl-ACP methyl ester carboxylesterase</fullName>
    </submittedName>
</protein>
<keyword evidence="4" id="KW-1185">Reference proteome</keyword>
<keyword evidence="1" id="KW-0378">Hydrolase</keyword>
<evidence type="ECO:0000313" key="4">
    <source>
        <dbReference type="Proteomes" id="UP000295399"/>
    </source>
</evidence>
<dbReference type="GO" id="GO:0016787">
    <property type="term" value="F:hydrolase activity"/>
    <property type="evidence" value="ECO:0007669"/>
    <property type="project" value="UniProtKB-KW"/>
</dbReference>
<dbReference type="Gene3D" id="3.40.50.1820">
    <property type="entry name" value="alpha/beta hydrolase"/>
    <property type="match status" value="1"/>
</dbReference>
<dbReference type="PANTHER" id="PTHR46118:SF4">
    <property type="entry name" value="PROTEIN ABHD11"/>
    <property type="match status" value="1"/>
</dbReference>
<proteinExistence type="predicted"/>
<sequence>MHLNLHRHMPDDPTAQARCPAIILHGLFGQARNWQALAKRLAVDRPVLVPDLRNHGRSPHDAAMDYATMAGDIAHLIERTVPDLASAPDHQPPDRRPPGRAAVIGHSMGGKVAAALALTRPDLVARLMVLDIAPVTYGGRGFEVYIDAMRALPLDRIASRQEADAHLARAIPDRPIRAFLMLNLSLATGGARWRPDLDAIRAALPAIYGFPELSTLGGQPYEGPTLFLSGDRSDYVQSEHRDTIRTLFPAARLASLKEAGHWLHADQPEAFLRAARQFLAADETTASLAP</sequence>
<dbReference type="RefSeq" id="WP_207894082.1">
    <property type="nucleotide sequence ID" value="NZ_JACIGF010000007.1"/>
</dbReference>
<dbReference type="InParanoid" id="A0A4R2PE96"/>
<evidence type="ECO:0000256" key="1">
    <source>
        <dbReference type="ARBA" id="ARBA00022801"/>
    </source>
</evidence>
<dbReference type="AlphaFoldDB" id="A0A4R2PE96"/>
<organism evidence="3 4">
    <name type="scientific">Rhodothalassium salexigens DSM 2132</name>
    <dbReference type="NCBI Taxonomy" id="1188247"/>
    <lineage>
        <taxon>Bacteria</taxon>
        <taxon>Pseudomonadati</taxon>
        <taxon>Pseudomonadota</taxon>
        <taxon>Alphaproteobacteria</taxon>
        <taxon>Rhodothalassiales</taxon>
        <taxon>Rhodothalassiaceae</taxon>
        <taxon>Rhodothalassium</taxon>
    </lineage>
</organism>
<dbReference type="SUPFAM" id="SSF53474">
    <property type="entry name" value="alpha/beta-Hydrolases"/>
    <property type="match status" value="1"/>
</dbReference>